<evidence type="ECO:0000313" key="2">
    <source>
        <dbReference type="EMBL" id="KAJ4130171.1"/>
    </source>
</evidence>
<accession>A0ABQ8RAH6</accession>
<keyword evidence="3" id="KW-1185">Reference proteome</keyword>
<evidence type="ECO:0000313" key="3">
    <source>
        <dbReference type="Proteomes" id="UP001152024"/>
    </source>
</evidence>
<sequence length="456" mass="51473">MDLYPGDSKMLFWKPKFYDTAKVPAAYRRMVLFDAEKLHAALHDMLGVALSYATEEAIQLYSMAIPLPLPDDQEDEDLSDSSDEGDTKVEDFKVYEGTLTEEEYSAMKSPENVASDTCIETATSGSIWNSDVDGYDWPIIEEPPKSEPYSDEEEVIISDNADFDPFESAADQIAPETNPWLTNTPGSSDDTFCDDLASLLDSHADDDGEANFDIVEDSPNMHRDDASSWLTNDHSASHEGICSEVLYDTGITSHDHCVPFAHDGTGDKLFEKSSDDGESSDEIMSEGIDDELEKLQLGDNTLFHPVEYYWPTYFMENLFPKVTEYEHYVEKKNALVATITKGKALSPTEVDLILRNFVHENLVHKPTVDCNQLFKIKRFVDNIERFVFAVQRNIDAIDADVNEGRRRHHMARDSPLRLRSKGLGSSLRFVTSIDDEEELGEDDWGLSPVMKQRQLI</sequence>
<comment type="caution">
    <text evidence="2">The sequence shown here is derived from an EMBL/GenBank/DDBJ whole genome shotgun (WGS) entry which is preliminary data.</text>
</comment>
<protein>
    <submittedName>
        <fullName evidence="2">Uncharacterized protein</fullName>
    </submittedName>
</protein>
<feature type="compositionally biased region" description="Acidic residues" evidence="1">
    <location>
        <begin position="71"/>
        <end position="84"/>
    </location>
</feature>
<dbReference type="EMBL" id="JAOQBH010000010">
    <property type="protein sequence ID" value="KAJ4130171.1"/>
    <property type="molecule type" value="Genomic_DNA"/>
</dbReference>
<gene>
    <name evidence="2" type="ORF">NW768_007153</name>
</gene>
<evidence type="ECO:0000256" key="1">
    <source>
        <dbReference type="SAM" id="MobiDB-lite"/>
    </source>
</evidence>
<dbReference type="Proteomes" id="UP001152024">
    <property type="component" value="Unassembled WGS sequence"/>
</dbReference>
<proteinExistence type="predicted"/>
<name>A0ABQ8RAH6_FUSEQ</name>
<feature type="region of interest" description="Disordered" evidence="1">
    <location>
        <begin position="69"/>
        <end position="89"/>
    </location>
</feature>
<organism evidence="2 3">
    <name type="scientific">Fusarium equiseti</name>
    <name type="common">Fusarium scirpi</name>
    <dbReference type="NCBI Taxonomy" id="61235"/>
    <lineage>
        <taxon>Eukaryota</taxon>
        <taxon>Fungi</taxon>
        <taxon>Dikarya</taxon>
        <taxon>Ascomycota</taxon>
        <taxon>Pezizomycotina</taxon>
        <taxon>Sordariomycetes</taxon>
        <taxon>Hypocreomycetidae</taxon>
        <taxon>Hypocreales</taxon>
        <taxon>Nectriaceae</taxon>
        <taxon>Fusarium</taxon>
        <taxon>Fusarium incarnatum-equiseti species complex</taxon>
    </lineage>
</organism>
<reference evidence="2" key="1">
    <citation type="submission" date="2022-09" db="EMBL/GenBank/DDBJ databases">
        <title>Fusarium specimens isolated from Avocado Roots.</title>
        <authorList>
            <person name="Stajich J."/>
            <person name="Roper C."/>
            <person name="Heimlech-Rivalta G."/>
        </authorList>
    </citation>
    <scope>NUCLEOTIDE SEQUENCE</scope>
    <source>
        <strain evidence="2">CF00095</strain>
    </source>
</reference>